<evidence type="ECO:0000313" key="3">
    <source>
        <dbReference type="EMBL" id="EFN58135.1"/>
    </source>
</evidence>
<proteinExistence type="predicted"/>
<gene>
    <name evidence="3" type="ORF">CHLNCDRAFT_141886</name>
</gene>
<evidence type="ECO:0000313" key="4">
    <source>
        <dbReference type="Proteomes" id="UP000008141"/>
    </source>
</evidence>
<dbReference type="EMBL" id="GL433838">
    <property type="protein sequence ID" value="EFN58135.1"/>
    <property type="molecule type" value="Genomic_DNA"/>
</dbReference>
<dbReference type="OrthoDB" id="510712at2759"/>
<keyword evidence="4" id="KW-1185">Reference proteome</keyword>
<reference evidence="3 4" key="1">
    <citation type="journal article" date="2010" name="Plant Cell">
        <title>The Chlorella variabilis NC64A genome reveals adaptation to photosymbiosis, coevolution with viruses, and cryptic sex.</title>
        <authorList>
            <person name="Blanc G."/>
            <person name="Duncan G."/>
            <person name="Agarkova I."/>
            <person name="Borodovsky M."/>
            <person name="Gurnon J."/>
            <person name="Kuo A."/>
            <person name="Lindquist E."/>
            <person name="Lucas S."/>
            <person name="Pangilinan J."/>
            <person name="Polle J."/>
            <person name="Salamov A."/>
            <person name="Terry A."/>
            <person name="Yamada T."/>
            <person name="Dunigan D.D."/>
            <person name="Grigoriev I.V."/>
            <person name="Claverie J.M."/>
            <person name="Van Etten J.L."/>
        </authorList>
    </citation>
    <scope>NUCLEOTIDE SEQUENCE [LARGE SCALE GENOMIC DNA]</scope>
    <source>
        <strain evidence="3 4">NC64A</strain>
    </source>
</reference>
<evidence type="ECO:0000256" key="1">
    <source>
        <dbReference type="SAM" id="MobiDB-lite"/>
    </source>
</evidence>
<dbReference type="Proteomes" id="UP000008141">
    <property type="component" value="Unassembled WGS sequence"/>
</dbReference>
<dbReference type="PANTHER" id="PTHR34566">
    <property type="entry name" value="ALTERED INHERITANCE OF MITOCHONDRIA PROTEIN"/>
    <property type="match status" value="1"/>
</dbReference>
<dbReference type="KEGG" id="cvr:CHLNCDRAFT_141886"/>
<feature type="region of interest" description="Disordered" evidence="1">
    <location>
        <begin position="115"/>
        <end position="160"/>
    </location>
</feature>
<organism evidence="4">
    <name type="scientific">Chlorella variabilis</name>
    <name type="common">Green alga</name>
    <dbReference type="NCBI Taxonomy" id="554065"/>
    <lineage>
        <taxon>Eukaryota</taxon>
        <taxon>Viridiplantae</taxon>
        <taxon>Chlorophyta</taxon>
        <taxon>core chlorophytes</taxon>
        <taxon>Trebouxiophyceae</taxon>
        <taxon>Chlorellales</taxon>
        <taxon>Chlorellaceae</taxon>
        <taxon>Chlorella clade</taxon>
        <taxon>Chlorella</taxon>
    </lineage>
</organism>
<dbReference type="RefSeq" id="XP_005850237.1">
    <property type="nucleotide sequence ID" value="XM_005850175.1"/>
</dbReference>
<dbReference type="GeneID" id="17357576"/>
<dbReference type="PANTHER" id="PTHR34566:SF2">
    <property type="entry name" value="ALTERED INHERITANCE OF MITOCHONDRIA PROTEIN"/>
    <property type="match status" value="1"/>
</dbReference>
<dbReference type="InParanoid" id="E1Z795"/>
<name>E1Z795_CHLVA</name>
<dbReference type="Pfam" id="PF26631">
    <property type="entry name" value="DUF8204"/>
    <property type="match status" value="1"/>
</dbReference>
<feature type="domain" description="DUF8204" evidence="2">
    <location>
        <begin position="18"/>
        <end position="104"/>
    </location>
</feature>
<dbReference type="InterPro" id="IPR058517">
    <property type="entry name" value="DUF8204"/>
</dbReference>
<accession>E1Z795</accession>
<feature type="compositionally biased region" description="Gly residues" evidence="1">
    <location>
        <begin position="118"/>
        <end position="131"/>
    </location>
</feature>
<protein>
    <recommendedName>
        <fullName evidence="2">DUF8204 domain-containing protein</fullName>
    </recommendedName>
</protein>
<dbReference type="AlphaFoldDB" id="E1Z795"/>
<sequence>MQPRQPEGAQEEAKRLPKCCLGAAYFSMGRYAAQKPPVCAGFAKRLKPTDDAAQLPTDSVPGGDFKYVCLGYSAWDEEALKRAAARRSSQADAVQLPYCEGLEVVSAAAVNQRPELMGAGGPDMAAGGGGPDVPPPPGPQQGGDVRQRPGRSFVPGAGRLPDVGDGLDWERLKGRFLRISRRMVDKMGQNVSYMAATTRRSWQQIVRELGGDDKER</sequence>
<evidence type="ECO:0000259" key="2">
    <source>
        <dbReference type="Pfam" id="PF26631"/>
    </source>
</evidence>